<protein>
    <submittedName>
        <fullName evidence="1">Uncharacterized protein</fullName>
    </submittedName>
</protein>
<evidence type="ECO:0000313" key="2">
    <source>
        <dbReference type="Proteomes" id="UP001628192"/>
    </source>
</evidence>
<reference evidence="1 2" key="1">
    <citation type="journal article" date="2025" name="Int. J. Syst. Evol. Microbiol.">
        <title>Desulfovibrio falkowii sp. nov., Porphyromonas miyakawae sp. nov., Mediterraneibacter flintii sp. nov. and Owariibacterium komagatae gen. nov., sp. nov., isolated from human faeces.</title>
        <authorList>
            <person name="Hamaguchi T."/>
            <person name="Ohara M."/>
            <person name="Hisatomi A."/>
            <person name="Sekiguchi K."/>
            <person name="Takeda J.I."/>
            <person name="Ueyama J."/>
            <person name="Ito M."/>
            <person name="Nishiwaki H."/>
            <person name="Ogi T."/>
            <person name="Hirayama M."/>
            <person name="Ohkuma M."/>
            <person name="Sakamoto M."/>
            <person name="Ohno K."/>
        </authorList>
    </citation>
    <scope>NUCLEOTIDE SEQUENCE [LARGE SCALE GENOMIC DNA]</scope>
    <source>
        <strain evidence="1 2">13CB8C</strain>
    </source>
</reference>
<keyword evidence="2" id="KW-1185">Reference proteome</keyword>
<proteinExistence type="predicted"/>
<accession>A0ABQ0EC22</accession>
<dbReference type="Proteomes" id="UP001628192">
    <property type="component" value="Unassembled WGS sequence"/>
</dbReference>
<organism evidence="1 2">
    <name type="scientific">Desulfovibrio falkowii</name>
    <dbReference type="NCBI Taxonomy" id="3136602"/>
    <lineage>
        <taxon>Bacteria</taxon>
        <taxon>Pseudomonadati</taxon>
        <taxon>Thermodesulfobacteriota</taxon>
        <taxon>Desulfovibrionia</taxon>
        <taxon>Desulfovibrionales</taxon>
        <taxon>Desulfovibrionaceae</taxon>
        <taxon>Desulfovibrio</taxon>
    </lineage>
</organism>
<evidence type="ECO:0000313" key="1">
    <source>
        <dbReference type="EMBL" id="GAB1255364.1"/>
    </source>
</evidence>
<sequence>MKRIFSMFFSFSFLFFMVQPVFSFEVTGWWSRENKVPNSEELLKITKERFSGIKYSIISSSSDEIKISIDNGGPTIIKRIDDDKISITTVNKTFLIYKCVSRDTNLPREEAEKLTKHP</sequence>
<dbReference type="EMBL" id="BAAFSG010000001">
    <property type="protein sequence ID" value="GAB1255364.1"/>
    <property type="molecule type" value="Genomic_DNA"/>
</dbReference>
<name>A0ABQ0EC22_9BACT</name>
<comment type="caution">
    <text evidence="1">The sequence shown here is derived from an EMBL/GenBank/DDBJ whole genome shotgun (WGS) entry which is preliminary data.</text>
</comment>
<gene>
    <name evidence="1" type="ORF">Defa_28510</name>
</gene>